<protein>
    <submittedName>
        <fullName evidence="2">Uncharacterized protein</fullName>
    </submittedName>
</protein>
<feature type="compositionally biased region" description="Basic residues" evidence="1">
    <location>
        <begin position="22"/>
        <end position="31"/>
    </location>
</feature>
<evidence type="ECO:0000256" key="1">
    <source>
        <dbReference type="SAM" id="MobiDB-lite"/>
    </source>
</evidence>
<reference evidence="3" key="1">
    <citation type="journal article" date="2016" name="Nature">
        <title>Genome evolution in the allotetraploid frog Xenopus laevis.</title>
        <authorList>
            <person name="Session A.M."/>
            <person name="Uno Y."/>
            <person name="Kwon T."/>
            <person name="Chapman J.A."/>
            <person name="Toyoda A."/>
            <person name="Takahashi S."/>
            <person name="Fukui A."/>
            <person name="Hikosaka A."/>
            <person name="Suzuki A."/>
            <person name="Kondo M."/>
            <person name="van Heeringen S.J."/>
            <person name="Quigley I."/>
            <person name="Heinz S."/>
            <person name="Ogino H."/>
            <person name="Ochi H."/>
            <person name="Hellsten U."/>
            <person name="Lyons J.B."/>
            <person name="Simakov O."/>
            <person name="Putnam N."/>
            <person name="Stites J."/>
            <person name="Kuroki Y."/>
            <person name="Tanaka T."/>
            <person name="Michiue T."/>
            <person name="Watanabe M."/>
            <person name="Bogdanovic O."/>
            <person name="Lister R."/>
            <person name="Georgiou G."/>
            <person name="Paranjpe S.S."/>
            <person name="van Kruijsbergen I."/>
            <person name="Shu S."/>
            <person name="Carlson J."/>
            <person name="Kinoshita T."/>
            <person name="Ohta Y."/>
            <person name="Mawaribuchi S."/>
            <person name="Jenkins J."/>
            <person name="Grimwood J."/>
            <person name="Schmutz J."/>
            <person name="Mitros T."/>
            <person name="Mozaffari S.V."/>
            <person name="Suzuki Y."/>
            <person name="Haramoto Y."/>
            <person name="Yamamoto T.S."/>
            <person name="Takagi C."/>
            <person name="Heald R."/>
            <person name="Miller K."/>
            <person name="Haudenschild C."/>
            <person name="Kitzman J."/>
            <person name="Nakayama T."/>
            <person name="Izutsu Y."/>
            <person name="Robert J."/>
            <person name="Fortriede J."/>
            <person name="Burns K."/>
            <person name="Lotay V."/>
            <person name="Karimi K."/>
            <person name="Yasuoka Y."/>
            <person name="Dichmann D.S."/>
            <person name="Flajnik M.F."/>
            <person name="Houston D.W."/>
            <person name="Shendure J."/>
            <person name="DuPasquier L."/>
            <person name="Vize P.D."/>
            <person name="Zorn A.M."/>
            <person name="Ito M."/>
            <person name="Marcotte E.M."/>
            <person name="Wallingford J.B."/>
            <person name="Ito Y."/>
            <person name="Asashima M."/>
            <person name="Ueno N."/>
            <person name="Matsuda Y."/>
            <person name="Veenstra G.J."/>
            <person name="Fujiyama A."/>
            <person name="Harland R.M."/>
            <person name="Taira M."/>
            <person name="Rokhsar D.S."/>
        </authorList>
    </citation>
    <scope>NUCLEOTIDE SEQUENCE [LARGE SCALE GENOMIC DNA]</scope>
    <source>
        <strain evidence="3">J</strain>
    </source>
</reference>
<proteinExistence type="predicted"/>
<name>A0A974BUD9_XENLA</name>
<accession>A0A974BUD9</accession>
<sequence>MVLPEPGNLGHHRDTPSEYRCREKRLGKKQPGKVSVPPQIKSRKAAKLSIGSEPTRNHHKSSQVGEPGPCGGVDGSRVLAELVSSQSGVIRGKRGGVAPLGIGKLGKPSPLRNALLFCRQPSNLKSLITRSALLHPAKNGTYPCGKKQCKTCPHILTSDKIPIPDTLEEYSIHGHYNCSSIKCTKCTTGGLYIGETGQSLRKRNTPHQFTVTNHKTGHTNRKSFQYPSSLHKGFWFLRAILKQIMKEKCGNTN</sequence>
<feature type="compositionally biased region" description="Basic and acidic residues" evidence="1">
    <location>
        <begin position="11"/>
        <end position="21"/>
    </location>
</feature>
<dbReference type="AlphaFoldDB" id="A0A974BUD9"/>
<evidence type="ECO:0000313" key="3">
    <source>
        <dbReference type="Proteomes" id="UP000694892"/>
    </source>
</evidence>
<dbReference type="EMBL" id="CM004483">
    <property type="protein sequence ID" value="OCT60927.1"/>
    <property type="molecule type" value="Genomic_DNA"/>
</dbReference>
<feature type="region of interest" description="Disordered" evidence="1">
    <location>
        <begin position="1"/>
        <end position="71"/>
    </location>
</feature>
<dbReference type="Proteomes" id="UP000694892">
    <property type="component" value="Chromosome 9_10S"/>
</dbReference>
<organism evidence="2 3">
    <name type="scientific">Xenopus laevis</name>
    <name type="common">African clawed frog</name>
    <dbReference type="NCBI Taxonomy" id="8355"/>
    <lineage>
        <taxon>Eukaryota</taxon>
        <taxon>Metazoa</taxon>
        <taxon>Chordata</taxon>
        <taxon>Craniata</taxon>
        <taxon>Vertebrata</taxon>
        <taxon>Euteleostomi</taxon>
        <taxon>Amphibia</taxon>
        <taxon>Batrachia</taxon>
        <taxon>Anura</taxon>
        <taxon>Pipoidea</taxon>
        <taxon>Pipidae</taxon>
        <taxon>Xenopodinae</taxon>
        <taxon>Xenopus</taxon>
        <taxon>Xenopus</taxon>
    </lineage>
</organism>
<gene>
    <name evidence="2" type="ORF">XELAEV_18046951mg</name>
</gene>
<evidence type="ECO:0000313" key="2">
    <source>
        <dbReference type="EMBL" id="OCT60927.1"/>
    </source>
</evidence>